<evidence type="ECO:0000259" key="1">
    <source>
        <dbReference type="PROSITE" id="PS51071"/>
    </source>
</evidence>
<dbReference type="InterPro" id="IPR000281">
    <property type="entry name" value="HTH_RpiR"/>
</dbReference>
<evidence type="ECO:0000313" key="3">
    <source>
        <dbReference type="Proteomes" id="UP000286773"/>
    </source>
</evidence>
<dbReference type="OrthoDB" id="2367514at2"/>
<dbReference type="InterPro" id="IPR046348">
    <property type="entry name" value="SIS_dom_sf"/>
</dbReference>
<dbReference type="GO" id="GO:0003700">
    <property type="term" value="F:DNA-binding transcription factor activity"/>
    <property type="evidence" value="ECO:0007669"/>
    <property type="project" value="InterPro"/>
</dbReference>
<dbReference type="GO" id="GO:1901135">
    <property type="term" value="P:carbohydrate derivative metabolic process"/>
    <property type="evidence" value="ECO:0007669"/>
    <property type="project" value="InterPro"/>
</dbReference>
<protein>
    <recommendedName>
        <fullName evidence="1">HTH rpiR-type domain-containing protein</fullName>
    </recommendedName>
</protein>
<proteinExistence type="predicted"/>
<organism evidence="2 3">
    <name type="scientific">Vagococcus acidifermentans</name>
    <dbReference type="NCBI Taxonomy" id="564710"/>
    <lineage>
        <taxon>Bacteria</taxon>
        <taxon>Bacillati</taxon>
        <taxon>Bacillota</taxon>
        <taxon>Bacilli</taxon>
        <taxon>Lactobacillales</taxon>
        <taxon>Enterococcaceae</taxon>
        <taxon>Vagococcus</taxon>
    </lineage>
</organism>
<dbReference type="GO" id="GO:0003677">
    <property type="term" value="F:DNA binding"/>
    <property type="evidence" value="ECO:0007669"/>
    <property type="project" value="InterPro"/>
</dbReference>
<dbReference type="SUPFAM" id="SSF46689">
    <property type="entry name" value="Homeodomain-like"/>
    <property type="match status" value="1"/>
</dbReference>
<dbReference type="Proteomes" id="UP000286773">
    <property type="component" value="Unassembled WGS sequence"/>
</dbReference>
<comment type="caution">
    <text evidence="2">The sequence shown here is derived from an EMBL/GenBank/DDBJ whole genome shotgun (WGS) entry which is preliminary data.</text>
</comment>
<reference evidence="2 3" key="1">
    <citation type="submission" date="2017-05" db="EMBL/GenBank/DDBJ databases">
        <title>Vagococcus spp. assemblies.</title>
        <authorList>
            <person name="Gulvik C.A."/>
        </authorList>
    </citation>
    <scope>NUCLEOTIDE SEQUENCE [LARGE SCALE GENOMIC DNA]</scope>
    <source>
        <strain evidence="2 3">LMG 24798</strain>
    </source>
</reference>
<dbReference type="RefSeq" id="WP_126813618.1">
    <property type="nucleotide sequence ID" value="NZ_NGKC01000006.1"/>
</dbReference>
<dbReference type="PANTHER" id="PTHR30514">
    <property type="entry name" value="GLUCOKINASE"/>
    <property type="match status" value="1"/>
</dbReference>
<sequence>MGSRSLSTTEKYTLTYLVQHRDQVVNLTIEKLAENAHVSPATIIRALKKKGYSGYSEYKNLVKHQSVKQHSHFSDEINEVINKNLEEVTKTIEYLSADTIEEAVKAIHKSQRLFIFATGTSISVANYLTRKFQLSDKYWYGNPFFDKIYKVSFLLSCYPIALDSEPPRL</sequence>
<dbReference type="EMBL" id="NGKC01000006">
    <property type="protein sequence ID" value="RSU12170.1"/>
    <property type="molecule type" value="Genomic_DNA"/>
</dbReference>
<accession>A0A430AVT4</accession>
<name>A0A430AVT4_9ENTE</name>
<feature type="domain" description="HTH rpiR-type" evidence="1">
    <location>
        <begin position="1"/>
        <end position="69"/>
    </location>
</feature>
<dbReference type="GO" id="GO:0097367">
    <property type="term" value="F:carbohydrate derivative binding"/>
    <property type="evidence" value="ECO:0007669"/>
    <property type="project" value="InterPro"/>
</dbReference>
<keyword evidence="3" id="KW-1185">Reference proteome</keyword>
<dbReference type="PANTHER" id="PTHR30514:SF1">
    <property type="entry name" value="HTH-TYPE TRANSCRIPTIONAL REGULATOR HEXR-RELATED"/>
    <property type="match status" value="1"/>
</dbReference>
<dbReference type="Pfam" id="PF01418">
    <property type="entry name" value="HTH_6"/>
    <property type="match status" value="1"/>
</dbReference>
<dbReference type="Gene3D" id="3.40.50.10490">
    <property type="entry name" value="Glucose-6-phosphate isomerase like protein, domain 1"/>
    <property type="match status" value="1"/>
</dbReference>
<dbReference type="InterPro" id="IPR036388">
    <property type="entry name" value="WH-like_DNA-bd_sf"/>
</dbReference>
<dbReference type="SUPFAM" id="SSF53697">
    <property type="entry name" value="SIS domain"/>
    <property type="match status" value="1"/>
</dbReference>
<gene>
    <name evidence="2" type="ORF">CBF27_07030</name>
</gene>
<dbReference type="Gene3D" id="1.10.10.10">
    <property type="entry name" value="Winged helix-like DNA-binding domain superfamily/Winged helix DNA-binding domain"/>
    <property type="match status" value="1"/>
</dbReference>
<dbReference type="AlphaFoldDB" id="A0A430AVT4"/>
<evidence type="ECO:0000313" key="2">
    <source>
        <dbReference type="EMBL" id="RSU12170.1"/>
    </source>
</evidence>
<dbReference type="PROSITE" id="PS51071">
    <property type="entry name" value="HTH_RPIR"/>
    <property type="match status" value="1"/>
</dbReference>
<dbReference type="InterPro" id="IPR009057">
    <property type="entry name" value="Homeodomain-like_sf"/>
</dbReference>
<dbReference type="InterPro" id="IPR047640">
    <property type="entry name" value="RpiR-like"/>
</dbReference>